<evidence type="ECO:0000313" key="8">
    <source>
        <dbReference type="Proteomes" id="UP000274033"/>
    </source>
</evidence>
<keyword evidence="2 6" id="KW-0732">Signal</keyword>
<dbReference type="PRINTS" id="PR00691">
    <property type="entry name" value="ADHESINB"/>
</dbReference>
<gene>
    <name evidence="7" type="ORF">EBB45_03435</name>
</gene>
<evidence type="ECO:0000256" key="2">
    <source>
        <dbReference type="ARBA" id="ARBA00022729"/>
    </source>
</evidence>
<proteinExistence type="inferred from homology"/>
<organism evidence="7 8">
    <name type="scientific">Lysinibacillus composti</name>
    <dbReference type="NCBI Taxonomy" id="720633"/>
    <lineage>
        <taxon>Bacteria</taxon>
        <taxon>Bacillati</taxon>
        <taxon>Bacillota</taxon>
        <taxon>Bacilli</taxon>
        <taxon>Bacillales</taxon>
        <taxon>Bacillaceae</taxon>
        <taxon>Lysinibacillus</taxon>
    </lineage>
</organism>
<keyword evidence="4" id="KW-0175">Coiled coil</keyword>
<dbReference type="PROSITE" id="PS51257">
    <property type="entry name" value="PROKAR_LIPOPROTEIN"/>
    <property type="match status" value="1"/>
</dbReference>
<feature type="region of interest" description="Disordered" evidence="5">
    <location>
        <begin position="123"/>
        <end position="155"/>
    </location>
</feature>
<evidence type="ECO:0000256" key="6">
    <source>
        <dbReference type="SAM" id="SignalP"/>
    </source>
</evidence>
<dbReference type="GO" id="GO:0007155">
    <property type="term" value="P:cell adhesion"/>
    <property type="evidence" value="ECO:0007669"/>
    <property type="project" value="InterPro"/>
</dbReference>
<feature type="chain" id="PRO_5038764501" evidence="6">
    <location>
        <begin position="22"/>
        <end position="324"/>
    </location>
</feature>
<dbReference type="PANTHER" id="PTHR42953:SF8">
    <property type="entry name" value="ZINT DOMAIN-CONTAINING PROTEIN"/>
    <property type="match status" value="1"/>
</dbReference>
<feature type="coiled-coil region" evidence="4">
    <location>
        <begin position="182"/>
        <end position="209"/>
    </location>
</feature>
<dbReference type="PRINTS" id="PR00690">
    <property type="entry name" value="ADHESNFAMILY"/>
</dbReference>
<evidence type="ECO:0000256" key="1">
    <source>
        <dbReference type="ARBA" id="ARBA00022448"/>
    </source>
</evidence>
<accession>A0A3N9UXL6</accession>
<feature type="compositionally biased region" description="Basic and acidic residues" evidence="5">
    <location>
        <begin position="134"/>
        <end position="154"/>
    </location>
</feature>
<evidence type="ECO:0000313" key="7">
    <source>
        <dbReference type="EMBL" id="RQW76616.1"/>
    </source>
</evidence>
<dbReference type="InterPro" id="IPR006127">
    <property type="entry name" value="ZnuA-like"/>
</dbReference>
<dbReference type="AlphaFoldDB" id="A0A3N9UXL6"/>
<dbReference type="InterPro" id="IPR006129">
    <property type="entry name" value="AdhesinB"/>
</dbReference>
<dbReference type="SUPFAM" id="SSF53807">
    <property type="entry name" value="Helical backbone' metal receptor"/>
    <property type="match status" value="1"/>
</dbReference>
<dbReference type="PANTHER" id="PTHR42953">
    <property type="entry name" value="HIGH-AFFINITY ZINC UPTAKE SYSTEM PROTEIN ZNUA-RELATED"/>
    <property type="match status" value="1"/>
</dbReference>
<evidence type="ECO:0000256" key="5">
    <source>
        <dbReference type="SAM" id="MobiDB-lite"/>
    </source>
</evidence>
<name>A0A3N9UXL6_9BACI</name>
<evidence type="ECO:0000256" key="3">
    <source>
        <dbReference type="RuleBase" id="RU003512"/>
    </source>
</evidence>
<dbReference type="GO" id="GO:0030001">
    <property type="term" value="P:metal ion transport"/>
    <property type="evidence" value="ECO:0007669"/>
    <property type="project" value="InterPro"/>
</dbReference>
<feature type="signal peptide" evidence="6">
    <location>
        <begin position="1"/>
        <end position="21"/>
    </location>
</feature>
<dbReference type="OrthoDB" id="9810636at2"/>
<dbReference type="Gene3D" id="3.40.50.1980">
    <property type="entry name" value="Nitrogenase molybdenum iron protein domain"/>
    <property type="match status" value="2"/>
</dbReference>
<protein>
    <submittedName>
        <fullName evidence="7">Adhesin</fullName>
    </submittedName>
</protein>
<keyword evidence="1 3" id="KW-0813">Transport</keyword>
<dbReference type="Pfam" id="PF01297">
    <property type="entry name" value="ZnuA"/>
    <property type="match status" value="1"/>
</dbReference>
<dbReference type="Proteomes" id="UP000274033">
    <property type="component" value="Unassembled WGS sequence"/>
</dbReference>
<dbReference type="InterPro" id="IPR006128">
    <property type="entry name" value="Lipoprotein_PsaA-like"/>
</dbReference>
<dbReference type="InterPro" id="IPR050492">
    <property type="entry name" value="Bact_metal-bind_prot9"/>
</dbReference>
<dbReference type="RefSeq" id="WP_124762625.1">
    <property type="nucleotide sequence ID" value="NZ_JAFBDY010000001.1"/>
</dbReference>
<comment type="similarity">
    <text evidence="3">Belongs to the bacterial solute-binding protein 9 family.</text>
</comment>
<comment type="caution">
    <text evidence="7">The sequence shown here is derived from an EMBL/GenBank/DDBJ whole genome shotgun (WGS) entry which is preliminary data.</text>
</comment>
<dbReference type="GO" id="GO:0046872">
    <property type="term" value="F:metal ion binding"/>
    <property type="evidence" value="ECO:0007669"/>
    <property type="project" value="InterPro"/>
</dbReference>
<dbReference type="EMBL" id="RRCT01000001">
    <property type="protein sequence ID" value="RQW76616.1"/>
    <property type="molecule type" value="Genomic_DNA"/>
</dbReference>
<keyword evidence="8" id="KW-1185">Reference proteome</keyword>
<evidence type="ECO:0000256" key="4">
    <source>
        <dbReference type="SAM" id="Coils"/>
    </source>
</evidence>
<sequence length="324" mass="36019">MKRLSSIILLFVVGIILTACNADKTTSETNTDSNKVNVYTTVYPLSFFAEKIGGEYVNVSSIYPPGSNEHTFEPTQQDMMKLADADIFFYIGLGLEGFVENAKKTLANENVTLVATADHVSKEELLTSTGSGEHAGETEEHDHEDTHNHGEFDPHVWLSPTISQDLALAIKEELVKEMPEQEKTFNANYENLVKELDTLNNEFEKMASEASSKTFFVSHSAFGFIAGQYGLEQVAIAGMNSQSEPSQKELTKIVDLAEELNIKYILFEQNVSSNLTSTIQQEVGAKSLTLHNLSVLTEEDVQNNEDYFTLMNKNIETLRTALNP</sequence>
<reference evidence="7 8" key="1">
    <citation type="journal article" date="2013" name="J. Microbiol.">
        <title>Lysinibacillus chungkukjangi sp. nov., isolated from Chungkukjang, Korean fermented soybean food.</title>
        <authorList>
            <person name="Kim S.J."/>
            <person name="Jang Y.H."/>
            <person name="Hamada M."/>
            <person name="Ahn J.H."/>
            <person name="Weon H.Y."/>
            <person name="Suzuki K."/>
            <person name="Whang K.S."/>
            <person name="Kwon S.W."/>
        </authorList>
    </citation>
    <scope>NUCLEOTIDE SEQUENCE [LARGE SCALE GENOMIC DNA]</scope>
    <source>
        <strain evidence="7 8">MCCC 1A12701</strain>
    </source>
</reference>